<dbReference type="EMBL" id="KZ293440">
    <property type="protein sequence ID" value="PBK66496.1"/>
    <property type="molecule type" value="Genomic_DNA"/>
</dbReference>
<sequence length="106" mass="12068">MGFIRLLEFWILWPTLTDGGCLYASTTTAHTAARDRCLERFLVGPLSGYLHDLRSGLIMGTGDEPDPRISMYHPHPNVWESIASDLTDHEMMEASRLTRFTSWLVN</sequence>
<reference evidence="3" key="1">
    <citation type="journal article" date="2017" name="Nat. Ecol. Evol.">
        <title>Genome expansion and lineage-specific genetic innovations in the forest pathogenic fungi Armillaria.</title>
        <authorList>
            <person name="Sipos G."/>
            <person name="Prasanna A.N."/>
            <person name="Walter M.C."/>
            <person name="O'Connor E."/>
            <person name="Balint B."/>
            <person name="Krizsan K."/>
            <person name="Kiss B."/>
            <person name="Hess J."/>
            <person name="Varga T."/>
            <person name="Slot J."/>
            <person name="Riley R."/>
            <person name="Boka B."/>
            <person name="Rigling D."/>
            <person name="Barry K."/>
            <person name="Lee J."/>
            <person name="Mihaltcheva S."/>
            <person name="LaButti K."/>
            <person name="Lipzen A."/>
            <person name="Waldron R."/>
            <person name="Moloney N.M."/>
            <person name="Sperisen C."/>
            <person name="Kredics L."/>
            <person name="Vagvoelgyi C."/>
            <person name="Patrignani A."/>
            <person name="Fitzpatrick D."/>
            <person name="Nagy I."/>
            <person name="Doyle S."/>
            <person name="Anderson J.B."/>
            <person name="Grigoriev I.V."/>
            <person name="Gueldener U."/>
            <person name="Muensterkoetter M."/>
            <person name="Nagy L.G."/>
        </authorList>
    </citation>
    <scope>NUCLEOTIDE SEQUENCE [LARGE SCALE GENOMIC DNA]</scope>
    <source>
        <strain evidence="3">28-4</strain>
    </source>
</reference>
<feature type="chain" id="PRO_5013655532" evidence="1">
    <location>
        <begin position="20"/>
        <end position="106"/>
    </location>
</feature>
<evidence type="ECO:0000256" key="1">
    <source>
        <dbReference type="SAM" id="SignalP"/>
    </source>
</evidence>
<proteinExistence type="predicted"/>
<feature type="signal peptide" evidence="1">
    <location>
        <begin position="1"/>
        <end position="19"/>
    </location>
</feature>
<dbReference type="AlphaFoldDB" id="A0A2H3BTW8"/>
<dbReference type="Proteomes" id="UP000218334">
    <property type="component" value="Unassembled WGS sequence"/>
</dbReference>
<protein>
    <submittedName>
        <fullName evidence="2">Uncharacterized protein</fullName>
    </submittedName>
</protein>
<name>A0A2H3BTW8_9AGAR</name>
<organism evidence="2 3">
    <name type="scientific">Armillaria solidipes</name>
    <dbReference type="NCBI Taxonomy" id="1076256"/>
    <lineage>
        <taxon>Eukaryota</taxon>
        <taxon>Fungi</taxon>
        <taxon>Dikarya</taxon>
        <taxon>Basidiomycota</taxon>
        <taxon>Agaricomycotina</taxon>
        <taxon>Agaricomycetes</taxon>
        <taxon>Agaricomycetidae</taxon>
        <taxon>Agaricales</taxon>
        <taxon>Marasmiineae</taxon>
        <taxon>Physalacriaceae</taxon>
        <taxon>Armillaria</taxon>
    </lineage>
</organism>
<evidence type="ECO:0000313" key="3">
    <source>
        <dbReference type="Proteomes" id="UP000218334"/>
    </source>
</evidence>
<keyword evidence="3" id="KW-1185">Reference proteome</keyword>
<keyword evidence="1" id="KW-0732">Signal</keyword>
<gene>
    <name evidence="2" type="ORF">ARMSODRAFT_348841</name>
</gene>
<evidence type="ECO:0000313" key="2">
    <source>
        <dbReference type="EMBL" id="PBK66496.1"/>
    </source>
</evidence>
<accession>A0A2H3BTW8</accession>